<name>A0A0E3QJZ1_METBA</name>
<keyword evidence="1" id="KW-0004">4Fe-4S</keyword>
<keyword evidence="4" id="KW-0411">Iron-sulfur</keyword>
<reference evidence="6 7" key="1">
    <citation type="submission" date="2014-07" db="EMBL/GenBank/DDBJ databases">
        <title>Methanogenic archaea and the global carbon cycle.</title>
        <authorList>
            <person name="Henriksen J.R."/>
            <person name="Luke J."/>
            <person name="Reinhart S."/>
            <person name="Benedict M.N."/>
            <person name="Youngblut N.D."/>
            <person name="Metcalf M.E."/>
            <person name="Whitaker R.J."/>
            <person name="Metcalf W.W."/>
        </authorList>
    </citation>
    <scope>NUCLEOTIDE SEQUENCE [LARGE SCALE GENOMIC DNA]</scope>
    <source>
        <strain evidence="6 7">Wiesmoor</strain>
    </source>
</reference>
<dbReference type="PATRIC" id="fig|1434109.4.peg.1057"/>
<dbReference type="RefSeq" id="WP_011305172.1">
    <property type="nucleotide sequence ID" value="NZ_CP009526.1"/>
</dbReference>
<dbReference type="HOGENOM" id="CLU_139698_5_6_2"/>
<dbReference type="InterPro" id="IPR017900">
    <property type="entry name" value="4Fe4S_Fe_S_CS"/>
</dbReference>
<dbReference type="PANTHER" id="PTHR43687">
    <property type="entry name" value="ADENYLYLSULFATE REDUCTASE, BETA SUBUNIT"/>
    <property type="match status" value="1"/>
</dbReference>
<dbReference type="SUPFAM" id="SSF54862">
    <property type="entry name" value="4Fe-4S ferredoxins"/>
    <property type="match status" value="1"/>
</dbReference>
<dbReference type="Proteomes" id="UP000033038">
    <property type="component" value="Chromosome"/>
</dbReference>
<dbReference type="InterPro" id="IPR050572">
    <property type="entry name" value="Fe-S_Ferredoxin"/>
</dbReference>
<evidence type="ECO:0000313" key="7">
    <source>
        <dbReference type="Proteomes" id="UP000033038"/>
    </source>
</evidence>
<dbReference type="Gene3D" id="3.30.70.20">
    <property type="match status" value="2"/>
</dbReference>
<evidence type="ECO:0000313" key="6">
    <source>
        <dbReference type="EMBL" id="AKB50118.1"/>
    </source>
</evidence>
<dbReference type="EMBL" id="CP009526">
    <property type="protein sequence ID" value="AKB50118.1"/>
    <property type="molecule type" value="Genomic_DNA"/>
</dbReference>
<dbReference type="GO" id="GO:0051539">
    <property type="term" value="F:4 iron, 4 sulfur cluster binding"/>
    <property type="evidence" value="ECO:0007669"/>
    <property type="project" value="UniProtKB-KW"/>
</dbReference>
<feature type="domain" description="4Fe-4S ferredoxin-type" evidence="5">
    <location>
        <begin position="1"/>
        <end position="30"/>
    </location>
</feature>
<gene>
    <name evidence="6" type="ORF">MSBRW_0865</name>
</gene>
<sequence length="58" mass="5896">MVAKVNADSCTGCGTCVDECPAAAISLNDNDIAVVDENECLDCGACEDACPNNAITIE</sequence>
<evidence type="ECO:0000256" key="2">
    <source>
        <dbReference type="ARBA" id="ARBA00022723"/>
    </source>
</evidence>
<protein>
    <submittedName>
        <fullName evidence="6">Ferredoxin</fullName>
    </submittedName>
</protein>
<keyword evidence="3" id="KW-0408">Iron</keyword>
<accession>A0A0E3QJZ1</accession>
<evidence type="ECO:0000256" key="4">
    <source>
        <dbReference type="ARBA" id="ARBA00023014"/>
    </source>
</evidence>
<dbReference type="AlphaFoldDB" id="A0A0E3QJZ1"/>
<dbReference type="Pfam" id="PF13187">
    <property type="entry name" value="Fer4_9"/>
    <property type="match status" value="1"/>
</dbReference>
<keyword evidence="2" id="KW-0479">Metal-binding</keyword>
<dbReference type="KEGG" id="mbw:MSBRW_0865"/>
<dbReference type="PANTHER" id="PTHR43687:SF1">
    <property type="entry name" value="FERREDOXIN III"/>
    <property type="match status" value="1"/>
</dbReference>
<proteinExistence type="predicted"/>
<evidence type="ECO:0000256" key="1">
    <source>
        <dbReference type="ARBA" id="ARBA00022485"/>
    </source>
</evidence>
<dbReference type="PROSITE" id="PS00198">
    <property type="entry name" value="4FE4S_FER_1"/>
    <property type="match status" value="1"/>
</dbReference>
<evidence type="ECO:0000259" key="5">
    <source>
        <dbReference type="PROSITE" id="PS51379"/>
    </source>
</evidence>
<feature type="domain" description="4Fe-4S ferredoxin-type" evidence="5">
    <location>
        <begin position="31"/>
        <end position="58"/>
    </location>
</feature>
<dbReference type="GeneID" id="24822298"/>
<dbReference type="InterPro" id="IPR017896">
    <property type="entry name" value="4Fe4S_Fe-S-bd"/>
</dbReference>
<organism evidence="6 7">
    <name type="scientific">Methanosarcina barkeri str. Wiesmoor</name>
    <dbReference type="NCBI Taxonomy" id="1434109"/>
    <lineage>
        <taxon>Archaea</taxon>
        <taxon>Methanobacteriati</taxon>
        <taxon>Methanobacteriota</taxon>
        <taxon>Stenosarchaea group</taxon>
        <taxon>Methanomicrobia</taxon>
        <taxon>Methanosarcinales</taxon>
        <taxon>Methanosarcinaceae</taxon>
        <taxon>Methanosarcina</taxon>
    </lineage>
</organism>
<dbReference type="GO" id="GO:0046872">
    <property type="term" value="F:metal ion binding"/>
    <property type="evidence" value="ECO:0007669"/>
    <property type="project" value="UniProtKB-KW"/>
</dbReference>
<evidence type="ECO:0000256" key="3">
    <source>
        <dbReference type="ARBA" id="ARBA00023004"/>
    </source>
</evidence>
<dbReference type="PROSITE" id="PS51379">
    <property type="entry name" value="4FE4S_FER_2"/>
    <property type="match status" value="2"/>
</dbReference>
<dbReference type="GO" id="GO:0016491">
    <property type="term" value="F:oxidoreductase activity"/>
    <property type="evidence" value="ECO:0007669"/>
    <property type="project" value="UniProtKB-ARBA"/>
</dbReference>